<comment type="cofactor">
    <cofactor evidence="1">
        <name>FAD</name>
        <dbReference type="ChEBI" id="CHEBI:57692"/>
    </cofactor>
</comment>
<accession>A0A9W9EWL8</accession>
<feature type="domain" description="Glucose-methanol-choline oxidoreductase N-terminal" evidence="7">
    <location>
        <begin position="16"/>
        <end position="87"/>
    </location>
</feature>
<evidence type="ECO:0000256" key="6">
    <source>
        <dbReference type="ARBA" id="ARBA00022827"/>
    </source>
</evidence>
<keyword evidence="9" id="KW-1185">Reference proteome</keyword>
<dbReference type="Gene3D" id="3.30.560.10">
    <property type="entry name" value="Glucose Oxidase, domain 3"/>
    <property type="match status" value="1"/>
</dbReference>
<evidence type="ECO:0000313" key="8">
    <source>
        <dbReference type="EMBL" id="KAJ5089373.1"/>
    </source>
</evidence>
<protein>
    <recommendedName>
        <fullName evidence="7">Glucose-methanol-choline oxidoreductase N-terminal domain-containing protein</fullName>
    </recommendedName>
</protein>
<organism evidence="8 9">
    <name type="scientific">Penicillium argentinense</name>
    <dbReference type="NCBI Taxonomy" id="1131581"/>
    <lineage>
        <taxon>Eukaryota</taxon>
        <taxon>Fungi</taxon>
        <taxon>Dikarya</taxon>
        <taxon>Ascomycota</taxon>
        <taxon>Pezizomycotina</taxon>
        <taxon>Eurotiomycetes</taxon>
        <taxon>Eurotiomycetidae</taxon>
        <taxon>Eurotiales</taxon>
        <taxon>Aspergillaceae</taxon>
        <taxon>Penicillium</taxon>
    </lineage>
</organism>
<evidence type="ECO:0000256" key="4">
    <source>
        <dbReference type="ARBA" id="ARBA00022512"/>
    </source>
</evidence>
<dbReference type="GO" id="GO:0050660">
    <property type="term" value="F:flavin adenine dinucleotide binding"/>
    <property type="evidence" value="ECO:0007669"/>
    <property type="project" value="InterPro"/>
</dbReference>
<keyword evidence="4" id="KW-0134">Cell wall</keyword>
<evidence type="ECO:0000256" key="2">
    <source>
        <dbReference type="ARBA" id="ARBA00004191"/>
    </source>
</evidence>
<dbReference type="InterPro" id="IPR012132">
    <property type="entry name" value="GMC_OxRdtase"/>
</dbReference>
<dbReference type="OrthoDB" id="269227at2759"/>
<keyword evidence="6" id="KW-0274">FAD</keyword>
<reference evidence="8" key="2">
    <citation type="journal article" date="2023" name="IMA Fungus">
        <title>Comparative genomic study of the Penicillium genus elucidates a diverse pangenome and 15 lateral gene transfer events.</title>
        <authorList>
            <person name="Petersen C."/>
            <person name="Sorensen T."/>
            <person name="Nielsen M.R."/>
            <person name="Sondergaard T.E."/>
            <person name="Sorensen J.L."/>
            <person name="Fitzpatrick D.A."/>
            <person name="Frisvad J.C."/>
            <person name="Nielsen K.L."/>
        </authorList>
    </citation>
    <scope>NUCLEOTIDE SEQUENCE</scope>
    <source>
        <strain evidence="8">IBT 30761</strain>
    </source>
</reference>
<keyword evidence="4" id="KW-0964">Secreted</keyword>
<name>A0A9W9EWL8_9EURO</name>
<keyword evidence="5" id="KW-0285">Flavoprotein</keyword>
<dbReference type="AlphaFoldDB" id="A0A9W9EWL8"/>
<comment type="subcellular location">
    <subcellularLocation>
        <location evidence="2">Secreted</location>
        <location evidence="2">Cell wall</location>
    </subcellularLocation>
</comment>
<dbReference type="RefSeq" id="XP_056471355.1">
    <property type="nucleotide sequence ID" value="XM_056620549.1"/>
</dbReference>
<evidence type="ECO:0000256" key="5">
    <source>
        <dbReference type="ARBA" id="ARBA00022630"/>
    </source>
</evidence>
<comment type="caution">
    <text evidence="8">The sequence shown here is derived from an EMBL/GenBank/DDBJ whole genome shotgun (WGS) entry which is preliminary data.</text>
</comment>
<dbReference type="Proteomes" id="UP001149074">
    <property type="component" value="Unassembled WGS sequence"/>
</dbReference>
<evidence type="ECO:0000256" key="1">
    <source>
        <dbReference type="ARBA" id="ARBA00001974"/>
    </source>
</evidence>
<dbReference type="Pfam" id="PF00732">
    <property type="entry name" value="GMC_oxred_N"/>
    <property type="match status" value="1"/>
</dbReference>
<gene>
    <name evidence="8" type="ORF">N7532_008057</name>
</gene>
<dbReference type="EMBL" id="JAPQKI010000009">
    <property type="protein sequence ID" value="KAJ5089373.1"/>
    <property type="molecule type" value="Genomic_DNA"/>
</dbReference>
<dbReference type="SUPFAM" id="SSF51905">
    <property type="entry name" value="FAD/NAD(P)-binding domain"/>
    <property type="match status" value="1"/>
</dbReference>
<comment type="similarity">
    <text evidence="3">Belongs to the GMC oxidoreductase family.</text>
</comment>
<dbReference type="PANTHER" id="PTHR11552:SF147">
    <property type="entry name" value="CHOLINE DEHYDROGENASE, MITOCHONDRIAL"/>
    <property type="match status" value="1"/>
</dbReference>
<dbReference type="PANTHER" id="PTHR11552">
    <property type="entry name" value="GLUCOSE-METHANOL-CHOLINE GMC OXIDOREDUCTASE"/>
    <property type="match status" value="1"/>
</dbReference>
<proteinExistence type="inferred from homology"/>
<evidence type="ECO:0000256" key="3">
    <source>
        <dbReference type="ARBA" id="ARBA00010790"/>
    </source>
</evidence>
<evidence type="ECO:0000313" key="9">
    <source>
        <dbReference type="Proteomes" id="UP001149074"/>
    </source>
</evidence>
<dbReference type="Gene3D" id="3.50.50.60">
    <property type="entry name" value="FAD/NAD(P)-binding domain"/>
    <property type="match status" value="1"/>
</dbReference>
<dbReference type="InterPro" id="IPR000172">
    <property type="entry name" value="GMC_OxRdtase_N"/>
</dbReference>
<reference evidence="8" key="1">
    <citation type="submission" date="2022-11" db="EMBL/GenBank/DDBJ databases">
        <authorList>
            <person name="Petersen C."/>
        </authorList>
    </citation>
    <scope>NUCLEOTIDE SEQUENCE</scope>
    <source>
        <strain evidence="8">IBT 30761</strain>
    </source>
</reference>
<sequence length="185" mass="20254">MSMFLRPPHCEWLALQGDRATGVEVRGPNGEVAKTQAYKEVIVGSGVYESSKRVMLSGIGPENALAQFGMKAISSSLHVGQNLPDHPILPHVFRLKHGLGLGDHLLRAGPQKAGAVSAYNRSDLLDLVGYSRIDERLARIKEYVKAKQDNGGKDLFGPAGQPRRMFFDAFQWHNPVPQKEAGSLL</sequence>
<dbReference type="InterPro" id="IPR036188">
    <property type="entry name" value="FAD/NAD-bd_sf"/>
</dbReference>
<dbReference type="GO" id="GO:0016614">
    <property type="term" value="F:oxidoreductase activity, acting on CH-OH group of donors"/>
    <property type="evidence" value="ECO:0007669"/>
    <property type="project" value="InterPro"/>
</dbReference>
<dbReference type="GeneID" id="81359528"/>
<evidence type="ECO:0000259" key="7">
    <source>
        <dbReference type="Pfam" id="PF00732"/>
    </source>
</evidence>